<dbReference type="EMBL" id="CAAALY010119521">
    <property type="protein sequence ID" value="VEL31185.1"/>
    <property type="molecule type" value="Genomic_DNA"/>
</dbReference>
<accession>A0A3S5AST4</accession>
<keyword evidence="2" id="KW-1185">Reference proteome</keyword>
<sequence length="157" mass="16605">MFGDASLSPEARAARAASLASSWRCSVLTFEMVVGPDLPGAFNVGGPEGAASRSCAEALAIDMINGHTSTGVDHFAHSLRQAVAPMTPSGAMTAVAGSSIRDCGEQRQQHYNGLYDDTAIQDVREQVVAGQIVTKMEAVDYMFSTGTEHKRQILLDS</sequence>
<comment type="caution">
    <text evidence="1">The sequence shown here is derived from an EMBL/GenBank/DDBJ whole genome shotgun (WGS) entry which is preliminary data.</text>
</comment>
<gene>
    <name evidence="1" type="ORF">PXEA_LOCUS24625</name>
</gene>
<name>A0A3S5AST4_9PLAT</name>
<dbReference type="Proteomes" id="UP000784294">
    <property type="component" value="Unassembled WGS sequence"/>
</dbReference>
<evidence type="ECO:0000313" key="1">
    <source>
        <dbReference type="EMBL" id="VEL31185.1"/>
    </source>
</evidence>
<evidence type="ECO:0000313" key="2">
    <source>
        <dbReference type="Proteomes" id="UP000784294"/>
    </source>
</evidence>
<proteinExistence type="predicted"/>
<dbReference type="AlphaFoldDB" id="A0A3S5AST4"/>
<organism evidence="1 2">
    <name type="scientific">Protopolystoma xenopodis</name>
    <dbReference type="NCBI Taxonomy" id="117903"/>
    <lineage>
        <taxon>Eukaryota</taxon>
        <taxon>Metazoa</taxon>
        <taxon>Spiralia</taxon>
        <taxon>Lophotrochozoa</taxon>
        <taxon>Platyhelminthes</taxon>
        <taxon>Monogenea</taxon>
        <taxon>Polyopisthocotylea</taxon>
        <taxon>Polystomatidea</taxon>
        <taxon>Polystomatidae</taxon>
        <taxon>Protopolystoma</taxon>
    </lineage>
</organism>
<protein>
    <submittedName>
        <fullName evidence="1">Uncharacterized protein</fullName>
    </submittedName>
</protein>
<reference evidence="1" key="1">
    <citation type="submission" date="2018-11" db="EMBL/GenBank/DDBJ databases">
        <authorList>
            <consortium name="Pathogen Informatics"/>
        </authorList>
    </citation>
    <scope>NUCLEOTIDE SEQUENCE</scope>
</reference>